<dbReference type="GO" id="GO:0016747">
    <property type="term" value="F:acyltransferase activity, transferring groups other than amino-acyl groups"/>
    <property type="evidence" value="ECO:0007669"/>
    <property type="project" value="InterPro"/>
</dbReference>
<keyword evidence="3" id="KW-1185">Reference proteome</keyword>
<feature type="domain" description="N-acetyltransferase" evidence="1">
    <location>
        <begin position="3"/>
        <end position="149"/>
    </location>
</feature>
<dbReference type="PANTHER" id="PTHR43617">
    <property type="entry name" value="L-AMINO ACID N-ACETYLTRANSFERASE"/>
    <property type="match status" value="1"/>
</dbReference>
<name>A0A3Q9I6N8_9BACL</name>
<dbReference type="InterPro" id="IPR016181">
    <property type="entry name" value="Acyl_CoA_acyltransferase"/>
</dbReference>
<dbReference type="CDD" id="cd04301">
    <property type="entry name" value="NAT_SF"/>
    <property type="match status" value="1"/>
</dbReference>
<dbReference type="KEGG" id="plut:EI981_03950"/>
<dbReference type="AlphaFoldDB" id="A0A3Q9I6N8"/>
<evidence type="ECO:0000313" key="2">
    <source>
        <dbReference type="EMBL" id="AZS13712.1"/>
    </source>
</evidence>
<evidence type="ECO:0000313" key="3">
    <source>
        <dbReference type="Proteomes" id="UP000270678"/>
    </source>
</evidence>
<dbReference type="PROSITE" id="PS51186">
    <property type="entry name" value="GNAT"/>
    <property type="match status" value="1"/>
</dbReference>
<reference evidence="3" key="1">
    <citation type="submission" date="2018-12" db="EMBL/GenBank/DDBJ databases">
        <title>Complete genome sequence of Paenibacillus sp. MBLB1234.</title>
        <authorList>
            <person name="Nam Y.-D."/>
            <person name="Kang J."/>
            <person name="Chung W.-H."/>
            <person name="Park Y.S."/>
        </authorList>
    </citation>
    <scope>NUCLEOTIDE SEQUENCE [LARGE SCALE GENOMIC DNA]</scope>
    <source>
        <strain evidence="3">MBLB1234</strain>
    </source>
</reference>
<gene>
    <name evidence="2" type="ORF">EI981_03950</name>
</gene>
<accession>A0A3Q9I6N8</accession>
<dbReference type="Pfam" id="PF00583">
    <property type="entry name" value="Acetyltransf_1"/>
    <property type="match status" value="1"/>
</dbReference>
<dbReference type="SUPFAM" id="SSF55729">
    <property type="entry name" value="Acyl-CoA N-acyltransferases (Nat)"/>
    <property type="match status" value="1"/>
</dbReference>
<dbReference type="RefSeq" id="WP_126995651.1">
    <property type="nucleotide sequence ID" value="NZ_CP034346.1"/>
</dbReference>
<dbReference type="Proteomes" id="UP000270678">
    <property type="component" value="Chromosome"/>
</dbReference>
<sequence length="169" mass="19569">MVINLKPVSVENWYECTQLKVKTEQLNVFPAPVVYWIAESKYVDDFELRAVYRDDDLVGFIVFCTKPDKDENYWIPAIMIDEKYQGKGYGKAAMEKLIELMSMMNCKRLMIGHRPNHQIAECLYDSLGFKKVSEEVVDGEIIRLLQSCNKTIDCRHLSTVFLTLTDTIA</sequence>
<keyword evidence="2" id="KW-0808">Transferase</keyword>
<dbReference type="OrthoDB" id="9127144at2"/>
<dbReference type="InterPro" id="IPR050276">
    <property type="entry name" value="MshD_Acetyltransferase"/>
</dbReference>
<dbReference type="Gene3D" id="3.40.630.30">
    <property type="match status" value="1"/>
</dbReference>
<evidence type="ECO:0000259" key="1">
    <source>
        <dbReference type="PROSITE" id="PS51186"/>
    </source>
</evidence>
<protein>
    <submittedName>
        <fullName evidence="2">GNAT family N-acetyltransferase</fullName>
    </submittedName>
</protein>
<dbReference type="EMBL" id="CP034346">
    <property type="protein sequence ID" value="AZS13712.1"/>
    <property type="molecule type" value="Genomic_DNA"/>
</dbReference>
<organism evidence="2 3">
    <name type="scientific">Paenibacillus lutimineralis</name>
    <dbReference type="NCBI Taxonomy" id="2707005"/>
    <lineage>
        <taxon>Bacteria</taxon>
        <taxon>Bacillati</taxon>
        <taxon>Bacillota</taxon>
        <taxon>Bacilli</taxon>
        <taxon>Bacillales</taxon>
        <taxon>Paenibacillaceae</taxon>
        <taxon>Paenibacillus</taxon>
    </lineage>
</organism>
<proteinExistence type="predicted"/>
<dbReference type="InterPro" id="IPR000182">
    <property type="entry name" value="GNAT_dom"/>
</dbReference>